<feature type="transmembrane region" description="Helical" evidence="1">
    <location>
        <begin position="6"/>
        <end position="27"/>
    </location>
</feature>
<sequence>MSDMALSMAVIVVIMVISVGFTGLCSFNPGAPENGPVQEVDATNFIQQEQANSPFPVVLPEMPEGWVTNSARRSAFGESIAPTVGWVTPAGGYAQLMQTSASVDDILASYAAAYEETGSPTVGGVVAHHYAADGERDVYIADTGENRLVVTGSADEPELEELLAAAIEARK</sequence>
<evidence type="ECO:0000313" key="2">
    <source>
        <dbReference type="EMBL" id="QQB47791.1"/>
    </source>
</evidence>
<evidence type="ECO:0000313" key="3">
    <source>
        <dbReference type="EMBL" id="QRP71811.1"/>
    </source>
</evidence>
<keyword evidence="1" id="KW-0812">Transmembrane</keyword>
<dbReference type="Pfam" id="PF14030">
    <property type="entry name" value="DUF4245"/>
    <property type="match status" value="1"/>
</dbReference>
<dbReference type="EMBL" id="CP069534">
    <property type="protein sequence ID" value="QRP71811.1"/>
    <property type="molecule type" value="Genomic_DNA"/>
</dbReference>
<dbReference type="Proteomes" id="UP000596145">
    <property type="component" value="Chromosome"/>
</dbReference>
<keyword evidence="1" id="KW-1133">Transmembrane helix</keyword>
<evidence type="ECO:0000256" key="1">
    <source>
        <dbReference type="SAM" id="Phobius"/>
    </source>
</evidence>
<gene>
    <name evidence="2" type="ORF">I6I10_11490</name>
    <name evidence="3" type="ORF">I6J21_04630</name>
</gene>
<accession>A0A7T4JWE0</accession>
<proteinExistence type="predicted"/>
<evidence type="ECO:0000313" key="4">
    <source>
        <dbReference type="Proteomes" id="UP000596145"/>
    </source>
</evidence>
<dbReference type="Proteomes" id="UP000617681">
    <property type="component" value="Chromosome"/>
</dbReference>
<dbReference type="InterPro" id="IPR025339">
    <property type="entry name" value="DUF4245"/>
</dbReference>
<dbReference type="AlphaFoldDB" id="A0A7T4JWE0"/>
<name>A0A7T4JWE0_9CORY</name>
<keyword evidence="1" id="KW-0472">Membrane</keyword>
<organism evidence="2 4">
    <name type="scientific">Corynebacterium glucuronolyticum</name>
    <dbReference type="NCBI Taxonomy" id="39791"/>
    <lineage>
        <taxon>Bacteria</taxon>
        <taxon>Bacillati</taxon>
        <taxon>Actinomycetota</taxon>
        <taxon>Actinomycetes</taxon>
        <taxon>Mycobacteriales</taxon>
        <taxon>Corynebacteriaceae</taxon>
        <taxon>Corynebacterium</taxon>
    </lineage>
</organism>
<dbReference type="OrthoDB" id="4772660at2"/>
<reference evidence="2 4" key="1">
    <citation type="submission" date="2020-12" db="EMBL/GenBank/DDBJ databases">
        <title>FDA dAtabase for Regulatory Grade micrObial Sequences (FDA-ARGOS): Supporting development and validation of Infectious Disease Dx tests.</title>
        <authorList>
            <person name="Sproer C."/>
            <person name="Gronow S."/>
            <person name="Severitt S."/>
            <person name="Schroder I."/>
            <person name="Tallon L."/>
            <person name="Sadzewicz L."/>
            <person name="Zhao X."/>
            <person name="Boylan J."/>
            <person name="Ott S."/>
            <person name="Bowen H."/>
            <person name="Vavikolanu K."/>
            <person name="Mehta A."/>
            <person name="Aluvathingal J."/>
            <person name="Nadendla S."/>
            <person name="Lowell S."/>
            <person name="Myers T."/>
            <person name="Yan Y."/>
            <person name="Sichtig H."/>
        </authorList>
    </citation>
    <scope>NUCLEOTIDE SEQUENCE [LARGE SCALE GENOMIC DNA]</scope>
    <source>
        <strain evidence="2 4">FDAARGOS_1053</strain>
        <strain evidence="3">FDAARGOS_1191</strain>
    </source>
</reference>
<dbReference type="EMBL" id="CP066007">
    <property type="protein sequence ID" value="QQB47791.1"/>
    <property type="molecule type" value="Genomic_DNA"/>
</dbReference>
<protein>
    <submittedName>
        <fullName evidence="2">DUF4245 domain-containing protein</fullName>
    </submittedName>
</protein>